<evidence type="ECO:0000313" key="3">
    <source>
        <dbReference type="Proteomes" id="UP000178908"/>
    </source>
</evidence>
<evidence type="ECO:0000259" key="1">
    <source>
        <dbReference type="SMART" id="SM01022"/>
    </source>
</evidence>
<gene>
    <name evidence="2" type="ORF">A3C61_00900</name>
</gene>
<dbReference type="InterPro" id="IPR015947">
    <property type="entry name" value="PUA-like_sf"/>
</dbReference>
<organism evidence="2 3">
    <name type="scientific">Candidatus Yanofskybacteria bacterium RIFCSPHIGHO2_02_FULL_39_10</name>
    <dbReference type="NCBI Taxonomy" id="1802674"/>
    <lineage>
        <taxon>Bacteria</taxon>
        <taxon>Candidatus Yanofskyibacteriota</taxon>
    </lineage>
</organism>
<evidence type="ECO:0000313" key="2">
    <source>
        <dbReference type="EMBL" id="OGN07970.1"/>
    </source>
</evidence>
<comment type="caution">
    <text evidence="2">The sequence shown here is derived from an EMBL/GenBank/DDBJ whole genome shotgun (WGS) entry which is preliminary data.</text>
</comment>
<dbReference type="PANTHER" id="PTHR42250:SF1">
    <property type="entry name" value="ASCH DOMAIN-CONTAINING PROTEIN"/>
    <property type="match status" value="1"/>
</dbReference>
<dbReference type="SMART" id="SM01022">
    <property type="entry name" value="ASCH"/>
    <property type="match status" value="1"/>
</dbReference>
<dbReference type="Gene3D" id="2.30.130.30">
    <property type="entry name" value="Hypothetical protein"/>
    <property type="match status" value="1"/>
</dbReference>
<proteinExistence type="predicted"/>
<dbReference type="AlphaFoldDB" id="A0A1F8F5Y4"/>
<reference evidence="2 3" key="1">
    <citation type="journal article" date="2016" name="Nat. Commun.">
        <title>Thousands of microbial genomes shed light on interconnected biogeochemical processes in an aquifer system.</title>
        <authorList>
            <person name="Anantharaman K."/>
            <person name="Brown C.T."/>
            <person name="Hug L.A."/>
            <person name="Sharon I."/>
            <person name="Castelle C.J."/>
            <person name="Probst A.J."/>
            <person name="Thomas B.C."/>
            <person name="Singh A."/>
            <person name="Wilkins M.J."/>
            <person name="Karaoz U."/>
            <person name="Brodie E.L."/>
            <person name="Williams K.H."/>
            <person name="Hubbard S.S."/>
            <person name="Banfield J.F."/>
        </authorList>
    </citation>
    <scope>NUCLEOTIDE SEQUENCE [LARGE SCALE GENOMIC DNA]</scope>
</reference>
<protein>
    <recommendedName>
        <fullName evidence="1">ASCH domain-containing protein</fullName>
    </recommendedName>
</protein>
<dbReference type="InterPro" id="IPR007374">
    <property type="entry name" value="ASCH_domain"/>
</dbReference>
<feature type="domain" description="ASCH" evidence="1">
    <location>
        <begin position="4"/>
        <end position="108"/>
    </location>
</feature>
<dbReference type="SUPFAM" id="SSF88697">
    <property type="entry name" value="PUA domain-like"/>
    <property type="match status" value="1"/>
</dbReference>
<dbReference type="Proteomes" id="UP000178908">
    <property type="component" value="Unassembled WGS sequence"/>
</dbReference>
<accession>A0A1F8F5Y4</accession>
<dbReference type="EMBL" id="MGJO01000059">
    <property type="protein sequence ID" value="OGN07970.1"/>
    <property type="molecule type" value="Genomic_DNA"/>
</dbReference>
<dbReference type="Pfam" id="PF04266">
    <property type="entry name" value="ASCH"/>
    <property type="match status" value="1"/>
</dbReference>
<name>A0A1F8F5Y4_9BACT</name>
<sequence>MKTLKFKDFKARWIIDGSKTATMRLFDDKDLKVGDDLELINSDDGNVFAKAVIMDVINKKLAEVDDVDLDGHEKWNNKEEMLESLKKYYGDRVNLDTIVKIIRFNLSDEN</sequence>
<dbReference type="PANTHER" id="PTHR42250">
    <property type="entry name" value="ASCH DOMAIN-CONTAINING PROTEIN"/>
    <property type="match status" value="1"/>
</dbReference>